<dbReference type="VEuPathDB" id="FungiDB:ASPWEDRAFT_46145"/>
<reference evidence="2" key="1">
    <citation type="journal article" date="2017" name="Genome Biol.">
        <title>Comparative genomics reveals high biological diversity and specific adaptations in the industrially and medically important fungal genus Aspergillus.</title>
        <authorList>
            <person name="de Vries R.P."/>
            <person name="Riley R."/>
            <person name="Wiebenga A."/>
            <person name="Aguilar-Osorio G."/>
            <person name="Amillis S."/>
            <person name="Uchima C.A."/>
            <person name="Anderluh G."/>
            <person name="Asadollahi M."/>
            <person name="Askin M."/>
            <person name="Barry K."/>
            <person name="Battaglia E."/>
            <person name="Bayram O."/>
            <person name="Benocci T."/>
            <person name="Braus-Stromeyer S.A."/>
            <person name="Caldana C."/>
            <person name="Canovas D."/>
            <person name="Cerqueira G.C."/>
            <person name="Chen F."/>
            <person name="Chen W."/>
            <person name="Choi C."/>
            <person name="Clum A."/>
            <person name="Dos Santos R.A."/>
            <person name="Damasio A.R."/>
            <person name="Diallinas G."/>
            <person name="Emri T."/>
            <person name="Fekete E."/>
            <person name="Flipphi M."/>
            <person name="Freyberg S."/>
            <person name="Gallo A."/>
            <person name="Gournas C."/>
            <person name="Habgood R."/>
            <person name="Hainaut M."/>
            <person name="Harispe M.L."/>
            <person name="Henrissat B."/>
            <person name="Hilden K.S."/>
            <person name="Hope R."/>
            <person name="Hossain A."/>
            <person name="Karabika E."/>
            <person name="Karaffa L."/>
            <person name="Karanyi Z."/>
            <person name="Krasevec N."/>
            <person name="Kuo A."/>
            <person name="Kusch H."/>
            <person name="LaButti K."/>
            <person name="Lagendijk E.L."/>
            <person name="Lapidus A."/>
            <person name="Levasseur A."/>
            <person name="Lindquist E."/>
            <person name="Lipzen A."/>
            <person name="Logrieco A.F."/>
            <person name="MacCabe A."/>
            <person name="Maekelae M.R."/>
            <person name="Malavazi I."/>
            <person name="Melin P."/>
            <person name="Meyer V."/>
            <person name="Mielnichuk N."/>
            <person name="Miskei M."/>
            <person name="Molnar A.P."/>
            <person name="Mule G."/>
            <person name="Ngan C.Y."/>
            <person name="Orejas M."/>
            <person name="Orosz E."/>
            <person name="Ouedraogo J.P."/>
            <person name="Overkamp K.M."/>
            <person name="Park H.-S."/>
            <person name="Perrone G."/>
            <person name="Piumi F."/>
            <person name="Punt P.J."/>
            <person name="Ram A.F."/>
            <person name="Ramon A."/>
            <person name="Rauscher S."/>
            <person name="Record E."/>
            <person name="Riano-Pachon D.M."/>
            <person name="Robert V."/>
            <person name="Roehrig J."/>
            <person name="Ruller R."/>
            <person name="Salamov A."/>
            <person name="Salih N.S."/>
            <person name="Samson R.A."/>
            <person name="Sandor E."/>
            <person name="Sanguinetti M."/>
            <person name="Schuetze T."/>
            <person name="Sepcic K."/>
            <person name="Shelest E."/>
            <person name="Sherlock G."/>
            <person name="Sophianopoulou V."/>
            <person name="Squina F.M."/>
            <person name="Sun H."/>
            <person name="Susca A."/>
            <person name="Todd R.B."/>
            <person name="Tsang A."/>
            <person name="Unkles S.E."/>
            <person name="van de Wiele N."/>
            <person name="van Rossen-Uffink D."/>
            <person name="Oliveira J.V."/>
            <person name="Vesth T.C."/>
            <person name="Visser J."/>
            <person name="Yu J.-H."/>
            <person name="Zhou M."/>
            <person name="Andersen M.R."/>
            <person name="Archer D.B."/>
            <person name="Baker S.E."/>
            <person name="Benoit I."/>
            <person name="Brakhage A.A."/>
            <person name="Braus G.H."/>
            <person name="Fischer R."/>
            <person name="Frisvad J.C."/>
            <person name="Goldman G.H."/>
            <person name="Houbraken J."/>
            <person name="Oakley B."/>
            <person name="Pocsi I."/>
            <person name="Scazzocchio C."/>
            <person name="Seiboth B."/>
            <person name="vanKuyk P.A."/>
            <person name="Wortman J."/>
            <person name="Dyer P.S."/>
            <person name="Grigoriev I.V."/>
        </authorList>
    </citation>
    <scope>NUCLEOTIDE SEQUENCE [LARGE SCALE GENOMIC DNA]</scope>
    <source>
        <strain evidence="2">DTO 134E9</strain>
    </source>
</reference>
<feature type="non-terminal residue" evidence="1">
    <location>
        <position position="190"/>
    </location>
</feature>
<dbReference type="GeneID" id="63752550"/>
<gene>
    <name evidence="1" type="ORF">ASPWEDRAFT_46145</name>
</gene>
<dbReference type="AlphaFoldDB" id="A0A1L9R6M4"/>
<evidence type="ECO:0000313" key="2">
    <source>
        <dbReference type="Proteomes" id="UP000184383"/>
    </source>
</evidence>
<accession>A0A1L9R6M4</accession>
<dbReference type="RefSeq" id="XP_040684215.1">
    <property type="nucleotide sequence ID" value="XM_040836702.1"/>
</dbReference>
<sequence length="190" mass="21541">MSDTHLSKHHPTVRAYLSRHMAVRGLYAHLQTVNKTYLTDEENHVLGIEYSTLDFGSGTTSNLTSSYFRPTPRKEYRIAETGVELDEFTWYPGSWLEKLSGARGRRDSLVATYMEYASALWEKFQPLAENIRSAGANGGEKVIYRDGRRASIEAASEYLQQRSSHRTLVVASENDGEDDRITVSELEMLV</sequence>
<keyword evidence="2" id="KW-1185">Reference proteome</keyword>
<organism evidence="1 2">
    <name type="scientific">Aspergillus wentii DTO 134E9</name>
    <dbReference type="NCBI Taxonomy" id="1073089"/>
    <lineage>
        <taxon>Eukaryota</taxon>
        <taxon>Fungi</taxon>
        <taxon>Dikarya</taxon>
        <taxon>Ascomycota</taxon>
        <taxon>Pezizomycotina</taxon>
        <taxon>Eurotiomycetes</taxon>
        <taxon>Eurotiomycetidae</taxon>
        <taxon>Eurotiales</taxon>
        <taxon>Aspergillaceae</taxon>
        <taxon>Aspergillus</taxon>
        <taxon>Aspergillus subgen. Cremei</taxon>
    </lineage>
</organism>
<dbReference type="EMBL" id="KV878217">
    <property type="protein sequence ID" value="OJJ30538.1"/>
    <property type="molecule type" value="Genomic_DNA"/>
</dbReference>
<name>A0A1L9R6M4_ASPWE</name>
<proteinExistence type="predicted"/>
<protein>
    <submittedName>
        <fullName evidence="1">Uncharacterized protein</fullName>
    </submittedName>
</protein>
<evidence type="ECO:0000313" key="1">
    <source>
        <dbReference type="EMBL" id="OJJ30538.1"/>
    </source>
</evidence>
<dbReference type="Proteomes" id="UP000184383">
    <property type="component" value="Unassembled WGS sequence"/>
</dbReference>